<dbReference type="Gene3D" id="1.10.1200.270">
    <property type="entry name" value="Methyltransferase, alpha-helical capping domain"/>
    <property type="match status" value="1"/>
</dbReference>
<dbReference type="GO" id="GO:0046872">
    <property type="term" value="F:metal ion binding"/>
    <property type="evidence" value="ECO:0007669"/>
    <property type="project" value="UniProtKB-KW"/>
</dbReference>
<dbReference type="AlphaFoldDB" id="A0AAQ3QK09"/>
<evidence type="ECO:0000313" key="3">
    <source>
        <dbReference type="EMBL" id="WOL12343.1"/>
    </source>
</evidence>
<evidence type="ECO:0000313" key="4">
    <source>
        <dbReference type="Proteomes" id="UP001327560"/>
    </source>
</evidence>
<dbReference type="InterPro" id="IPR029063">
    <property type="entry name" value="SAM-dependent_MTases_sf"/>
</dbReference>
<evidence type="ECO:0000256" key="2">
    <source>
        <dbReference type="ARBA" id="ARBA00022842"/>
    </source>
</evidence>
<dbReference type="Proteomes" id="UP001327560">
    <property type="component" value="Chromosome 6"/>
</dbReference>
<evidence type="ECO:0000256" key="1">
    <source>
        <dbReference type="ARBA" id="ARBA00022723"/>
    </source>
</evidence>
<dbReference type="SUPFAM" id="SSF53335">
    <property type="entry name" value="S-adenosyl-L-methionine-dependent methyltransferases"/>
    <property type="match status" value="1"/>
</dbReference>
<keyword evidence="4" id="KW-1185">Reference proteome</keyword>
<dbReference type="InterPro" id="IPR042086">
    <property type="entry name" value="MeTrfase_capping"/>
</dbReference>
<dbReference type="GO" id="GO:0008168">
    <property type="term" value="F:methyltransferase activity"/>
    <property type="evidence" value="ECO:0007669"/>
    <property type="project" value="InterPro"/>
</dbReference>
<gene>
    <name evidence="3" type="ORF">Cni_G21109</name>
</gene>
<keyword evidence="2" id="KW-0460">Magnesium</keyword>
<keyword evidence="1" id="KW-0479">Metal-binding</keyword>
<dbReference type="InterPro" id="IPR005299">
    <property type="entry name" value="MeTrfase_7"/>
</dbReference>
<dbReference type="EMBL" id="CP136895">
    <property type="protein sequence ID" value="WOL12343.1"/>
    <property type="molecule type" value="Genomic_DNA"/>
</dbReference>
<organism evidence="3 4">
    <name type="scientific">Canna indica</name>
    <name type="common">Indian-shot</name>
    <dbReference type="NCBI Taxonomy" id="4628"/>
    <lineage>
        <taxon>Eukaryota</taxon>
        <taxon>Viridiplantae</taxon>
        <taxon>Streptophyta</taxon>
        <taxon>Embryophyta</taxon>
        <taxon>Tracheophyta</taxon>
        <taxon>Spermatophyta</taxon>
        <taxon>Magnoliopsida</taxon>
        <taxon>Liliopsida</taxon>
        <taxon>Zingiberales</taxon>
        <taxon>Cannaceae</taxon>
        <taxon>Canna</taxon>
    </lineage>
</organism>
<protein>
    <submittedName>
        <fullName evidence="3">Anthranilate O-methyltransferase 3</fullName>
    </submittedName>
</protein>
<reference evidence="3 4" key="1">
    <citation type="submission" date="2023-10" db="EMBL/GenBank/DDBJ databases">
        <title>Chromosome-scale genome assembly provides insights into flower coloration mechanisms of Canna indica.</title>
        <authorList>
            <person name="Li C."/>
        </authorList>
    </citation>
    <scope>NUCLEOTIDE SEQUENCE [LARGE SCALE GENOMIC DNA]</scope>
    <source>
        <tissue evidence="3">Flower</tissue>
    </source>
</reference>
<dbReference type="PANTHER" id="PTHR31009">
    <property type="entry name" value="S-ADENOSYL-L-METHIONINE:CARBOXYL METHYLTRANSFERASE FAMILY PROTEIN"/>
    <property type="match status" value="1"/>
</dbReference>
<name>A0AAQ3QK09_9LILI</name>
<dbReference type="Pfam" id="PF03492">
    <property type="entry name" value="Methyltransf_7"/>
    <property type="match status" value="1"/>
</dbReference>
<dbReference type="Gene3D" id="3.40.50.150">
    <property type="entry name" value="Vaccinia Virus protein VP39"/>
    <property type="match status" value="1"/>
</dbReference>
<sequence>MEMNAVQGVHTIGGDGETSYASNSRLQGKAIVRTKPMLENAIQDIYTKLLPERLVAVDLGCSSGPNTLLFVSHVLDVVGDLRRRLKLIKPPEVQFFLNDLPGNDFNNVFRSLKGFEKKMEEEKGDLLVPHYVAGSPGSFYGRLFPSLSVHFFHSSYCLHWLSQVPQGLEDKEGVPLNKGNIYITETSPPQVVEAYQKQFRRDFSTFLKSRYEELINEGRIILAFLGRKKEHPDNSDLRYLFELLAEALNSMASEGIIAKDKVDNFNVPCFGASMDEVKSVILSEGLFDLEEAHIFQSNWDPFDDSDDDLVLDYVVSGNNTVKCLRAVLEPLIANHFGDALQLDDLFSRYAKNIADHLLKEKTKYTVFVVALKKRA</sequence>
<proteinExistence type="predicted"/>
<accession>A0AAQ3QK09</accession>